<evidence type="ECO:0000259" key="1">
    <source>
        <dbReference type="Pfam" id="PF00462"/>
    </source>
</evidence>
<dbReference type="InterPro" id="IPR036249">
    <property type="entry name" value="Thioredoxin-like_sf"/>
</dbReference>
<dbReference type="EMBL" id="CADCVQ010000148">
    <property type="protein sequence ID" value="CAA9522954.1"/>
    <property type="molecule type" value="Genomic_DNA"/>
</dbReference>
<dbReference type="Gene3D" id="3.40.30.10">
    <property type="entry name" value="Glutaredoxin"/>
    <property type="match status" value="1"/>
</dbReference>
<accession>A0A6J4TG73</accession>
<name>A0A6J4TG73_9ACTN</name>
<reference evidence="2" key="1">
    <citation type="submission" date="2020-02" db="EMBL/GenBank/DDBJ databases">
        <authorList>
            <person name="Meier V. D."/>
        </authorList>
    </citation>
    <scope>NUCLEOTIDE SEQUENCE</scope>
    <source>
        <strain evidence="2">AVDCRST_MAG67</strain>
    </source>
</reference>
<dbReference type="PROSITE" id="PS51354">
    <property type="entry name" value="GLUTAREDOXIN_2"/>
    <property type="match status" value="1"/>
</dbReference>
<feature type="domain" description="Glutaredoxin" evidence="1">
    <location>
        <begin position="4"/>
        <end position="59"/>
    </location>
</feature>
<dbReference type="InterPro" id="IPR002109">
    <property type="entry name" value="Glutaredoxin"/>
</dbReference>
<organism evidence="2">
    <name type="scientific">uncultured Solirubrobacteraceae bacterium</name>
    <dbReference type="NCBI Taxonomy" id="1162706"/>
    <lineage>
        <taxon>Bacteria</taxon>
        <taxon>Bacillati</taxon>
        <taxon>Actinomycetota</taxon>
        <taxon>Thermoleophilia</taxon>
        <taxon>Solirubrobacterales</taxon>
        <taxon>Solirubrobacteraceae</taxon>
        <taxon>environmental samples</taxon>
    </lineage>
</organism>
<protein>
    <recommendedName>
        <fullName evidence="1">Glutaredoxin domain-containing protein</fullName>
    </recommendedName>
</protein>
<dbReference type="AlphaFoldDB" id="A0A6J4TG73"/>
<sequence>MRMVTVYTDEICTLCHSVENLLNVRDIPYEKVMITPGSDEHDKLAERSGLKALPQVYIGSLLLGGYQETLAADQAGMLADLLVD</sequence>
<proteinExistence type="predicted"/>
<dbReference type="InterPro" id="IPR014025">
    <property type="entry name" value="Glutaredoxin_subgr"/>
</dbReference>
<gene>
    <name evidence="2" type="ORF">AVDCRST_MAG67-3836</name>
</gene>
<evidence type="ECO:0000313" key="2">
    <source>
        <dbReference type="EMBL" id="CAA9522954.1"/>
    </source>
</evidence>
<dbReference type="Pfam" id="PF00462">
    <property type="entry name" value="Glutaredoxin"/>
    <property type="match status" value="1"/>
</dbReference>
<dbReference type="PRINTS" id="PR00160">
    <property type="entry name" value="GLUTAREDOXIN"/>
</dbReference>
<dbReference type="SUPFAM" id="SSF52833">
    <property type="entry name" value="Thioredoxin-like"/>
    <property type="match status" value="1"/>
</dbReference>